<evidence type="ECO:0000259" key="1">
    <source>
        <dbReference type="PROSITE" id="PS50035"/>
    </source>
</evidence>
<reference evidence="2" key="1">
    <citation type="journal article" date="2021" name="Nat. Commun.">
        <title>Genetic determinants of endophytism in the Arabidopsis root mycobiome.</title>
        <authorList>
            <person name="Mesny F."/>
            <person name="Miyauchi S."/>
            <person name="Thiergart T."/>
            <person name="Pickel B."/>
            <person name="Atanasova L."/>
            <person name="Karlsson M."/>
            <person name="Huettel B."/>
            <person name="Barry K.W."/>
            <person name="Haridas S."/>
            <person name="Chen C."/>
            <person name="Bauer D."/>
            <person name="Andreopoulos W."/>
            <person name="Pangilinan J."/>
            <person name="LaButti K."/>
            <person name="Riley R."/>
            <person name="Lipzen A."/>
            <person name="Clum A."/>
            <person name="Drula E."/>
            <person name="Henrissat B."/>
            <person name="Kohler A."/>
            <person name="Grigoriev I.V."/>
            <person name="Martin F.M."/>
            <person name="Hacquard S."/>
        </authorList>
    </citation>
    <scope>NUCLEOTIDE SEQUENCE</scope>
    <source>
        <strain evidence="2">MPI-SDFR-AT-0117</strain>
    </source>
</reference>
<protein>
    <recommendedName>
        <fullName evidence="1">PLD phosphodiesterase domain-containing protein</fullName>
    </recommendedName>
</protein>
<organism evidence="2 3">
    <name type="scientific">Plectosphaerella plurivora</name>
    <dbReference type="NCBI Taxonomy" id="936078"/>
    <lineage>
        <taxon>Eukaryota</taxon>
        <taxon>Fungi</taxon>
        <taxon>Dikarya</taxon>
        <taxon>Ascomycota</taxon>
        <taxon>Pezizomycotina</taxon>
        <taxon>Sordariomycetes</taxon>
        <taxon>Hypocreomycetidae</taxon>
        <taxon>Glomerellales</taxon>
        <taxon>Plectosphaerellaceae</taxon>
        <taxon>Plectosphaerella</taxon>
    </lineage>
</organism>
<dbReference type="GO" id="GO:0032049">
    <property type="term" value="P:cardiolipin biosynthetic process"/>
    <property type="evidence" value="ECO:0007669"/>
    <property type="project" value="UniProtKB-ARBA"/>
</dbReference>
<evidence type="ECO:0000313" key="2">
    <source>
        <dbReference type="EMBL" id="KAH6695003.1"/>
    </source>
</evidence>
<dbReference type="PANTHER" id="PTHR21248:SF11">
    <property type="entry name" value="PLD PHOSPHODIESTERASE DOMAIN-CONTAINING PROTEIN"/>
    <property type="match status" value="1"/>
</dbReference>
<dbReference type="SUPFAM" id="SSF56024">
    <property type="entry name" value="Phospholipase D/nuclease"/>
    <property type="match status" value="2"/>
</dbReference>
<dbReference type="InterPro" id="IPR025202">
    <property type="entry name" value="PLD-like_dom"/>
</dbReference>
<accession>A0A9P8VIM3</accession>
<evidence type="ECO:0000313" key="3">
    <source>
        <dbReference type="Proteomes" id="UP000770015"/>
    </source>
</evidence>
<dbReference type="CDD" id="cd00138">
    <property type="entry name" value="PLDc_SF"/>
    <property type="match status" value="1"/>
</dbReference>
<feature type="domain" description="PLD phosphodiesterase" evidence="1">
    <location>
        <begin position="419"/>
        <end position="446"/>
    </location>
</feature>
<dbReference type="PANTHER" id="PTHR21248">
    <property type="entry name" value="CARDIOLIPIN SYNTHASE"/>
    <property type="match status" value="1"/>
</dbReference>
<dbReference type="EMBL" id="JAGSXJ010000002">
    <property type="protein sequence ID" value="KAH6695003.1"/>
    <property type="molecule type" value="Genomic_DNA"/>
</dbReference>
<feature type="domain" description="PLD phosphodiesterase" evidence="1">
    <location>
        <begin position="174"/>
        <end position="201"/>
    </location>
</feature>
<dbReference type="Pfam" id="PF13091">
    <property type="entry name" value="PLDc_2"/>
    <property type="match status" value="1"/>
</dbReference>
<gene>
    <name evidence="2" type="ORF">F5X68DRAFT_197768</name>
</gene>
<dbReference type="AlphaFoldDB" id="A0A9P8VIM3"/>
<dbReference type="GO" id="GO:0030572">
    <property type="term" value="F:phosphatidyltransferase activity"/>
    <property type="evidence" value="ECO:0007669"/>
    <property type="project" value="UniProtKB-ARBA"/>
</dbReference>
<name>A0A9P8VIM3_9PEZI</name>
<dbReference type="Proteomes" id="UP000770015">
    <property type="component" value="Unassembled WGS sequence"/>
</dbReference>
<comment type="caution">
    <text evidence="2">The sequence shown here is derived from an EMBL/GenBank/DDBJ whole genome shotgun (WGS) entry which is preliminary data.</text>
</comment>
<sequence length="493" mass="54966">MSAASIPRSFLDPWTRRLKDSRSEQLDDFPSYHVADPETLVTAASLASLTVGNGAYIYRETLVPAILNARHEVILVTCFWAESDTLTSIHGALAELASRRLQEIEAAANSEALPPLRIRIGFSSRSFFQKIFHPWARDGYVYPSSAWPKLGLPDEKVLAAARIDLQVKTLFFLPFSVMHPKFVIVDRQQAFMPSCNVSWETWFEGCVEFTGPAVTQLVRFYASTWGKGSGSDWNEHQPDGGQFLAPIASSARRPDLPAVANSSCRKIDTDIPFVPTILLPSSHHANPAFRYLPFFGRKSPPPTPLNMALLTLFETAQSRIDIITPNLTCSAVVDGLLDAISRGVDVRIRTSFNMMLFEQLVTGLTTTEQTLKGLTKRYEQLLARSRARSVLDAESQGPRPGHLNIFYYRSHSADKDPEEPVLSHLKMTLVDGSFLLLGSGNLDRASWYTSQELGVLFYSPGFAVVPWDDVWESRSSIRYQSGVPGSWQARESF</sequence>
<dbReference type="PROSITE" id="PS50035">
    <property type="entry name" value="PLD"/>
    <property type="match status" value="2"/>
</dbReference>
<dbReference type="OrthoDB" id="2958217at2759"/>
<dbReference type="Gene3D" id="3.30.870.10">
    <property type="entry name" value="Endonuclease Chain A"/>
    <property type="match status" value="2"/>
</dbReference>
<dbReference type="InterPro" id="IPR001736">
    <property type="entry name" value="PLipase_D/transphosphatidylase"/>
</dbReference>
<proteinExistence type="predicted"/>
<keyword evidence="3" id="KW-1185">Reference proteome</keyword>